<dbReference type="AlphaFoldDB" id="A0A8T3BHQ2"/>
<accession>A0A8T3BHQ2</accession>
<evidence type="ECO:0000256" key="1">
    <source>
        <dbReference type="SAM" id="MobiDB-lite"/>
    </source>
</evidence>
<dbReference type="EMBL" id="JAGYWB010000009">
    <property type="protein sequence ID" value="KAI0511415.1"/>
    <property type="molecule type" value="Genomic_DNA"/>
</dbReference>
<name>A0A8T3BHQ2_DENNO</name>
<protein>
    <submittedName>
        <fullName evidence="2">Uncharacterized protein</fullName>
    </submittedName>
</protein>
<keyword evidence="3" id="KW-1185">Reference proteome</keyword>
<proteinExistence type="predicted"/>
<dbReference type="Proteomes" id="UP000829196">
    <property type="component" value="Unassembled WGS sequence"/>
</dbReference>
<evidence type="ECO:0000313" key="2">
    <source>
        <dbReference type="EMBL" id="KAI0511415.1"/>
    </source>
</evidence>
<feature type="region of interest" description="Disordered" evidence="1">
    <location>
        <begin position="77"/>
        <end position="97"/>
    </location>
</feature>
<dbReference type="OrthoDB" id="911847at2759"/>
<organism evidence="2 3">
    <name type="scientific">Dendrobium nobile</name>
    <name type="common">Orchid</name>
    <dbReference type="NCBI Taxonomy" id="94219"/>
    <lineage>
        <taxon>Eukaryota</taxon>
        <taxon>Viridiplantae</taxon>
        <taxon>Streptophyta</taxon>
        <taxon>Embryophyta</taxon>
        <taxon>Tracheophyta</taxon>
        <taxon>Spermatophyta</taxon>
        <taxon>Magnoliopsida</taxon>
        <taxon>Liliopsida</taxon>
        <taxon>Asparagales</taxon>
        <taxon>Orchidaceae</taxon>
        <taxon>Epidendroideae</taxon>
        <taxon>Malaxideae</taxon>
        <taxon>Dendrobiinae</taxon>
        <taxon>Dendrobium</taxon>
    </lineage>
</organism>
<feature type="compositionally biased region" description="Gly residues" evidence="1">
    <location>
        <begin position="83"/>
        <end position="93"/>
    </location>
</feature>
<comment type="caution">
    <text evidence="2">The sequence shown here is derived from an EMBL/GenBank/DDBJ whole genome shotgun (WGS) entry which is preliminary data.</text>
</comment>
<evidence type="ECO:0000313" key="3">
    <source>
        <dbReference type="Proteomes" id="UP000829196"/>
    </source>
</evidence>
<gene>
    <name evidence="2" type="ORF">KFK09_012045</name>
</gene>
<reference evidence="2" key="1">
    <citation type="journal article" date="2022" name="Front. Genet.">
        <title>Chromosome-Scale Assembly of the Dendrobium nobile Genome Provides Insights Into the Molecular Mechanism of the Biosynthesis of the Medicinal Active Ingredient of Dendrobium.</title>
        <authorList>
            <person name="Xu Q."/>
            <person name="Niu S.-C."/>
            <person name="Li K.-L."/>
            <person name="Zheng P.-J."/>
            <person name="Zhang X.-J."/>
            <person name="Jia Y."/>
            <person name="Liu Y."/>
            <person name="Niu Y.-X."/>
            <person name="Yu L.-H."/>
            <person name="Chen D.-F."/>
            <person name="Zhang G.-Q."/>
        </authorList>
    </citation>
    <scope>NUCLEOTIDE SEQUENCE</scope>
    <source>
        <tissue evidence="2">Leaf</tissue>
    </source>
</reference>
<dbReference type="PANTHER" id="PTHR36030">
    <property type="entry name" value="CALMODULIN-BINDING DOMAIN-CONTAINING PROTEIN"/>
    <property type="match status" value="1"/>
</dbReference>
<dbReference type="PANTHER" id="PTHR36030:SF1">
    <property type="entry name" value="CALMODULIN-BINDING DOMAIN-CONTAINING PROTEIN"/>
    <property type="match status" value="1"/>
</dbReference>
<sequence>MEANRLRRGMKAKPGMFFHRAAKPSSIPYSSKVKPPPSSSMASLSFVAEEKIGFIQNTLLNKKASMMAKMEGGDRAGNQISSFGGGGGGGGGNLSREVESVDSRAATYISYVQERFRMEEMEYD</sequence>